<organism evidence="1 2">
    <name type="scientific">Streptomyces colonosanans</name>
    <dbReference type="NCBI Taxonomy" id="1428652"/>
    <lineage>
        <taxon>Bacteria</taxon>
        <taxon>Bacillati</taxon>
        <taxon>Actinomycetota</taxon>
        <taxon>Actinomycetes</taxon>
        <taxon>Kitasatosporales</taxon>
        <taxon>Streptomycetaceae</taxon>
        <taxon>Streptomyces</taxon>
    </lineage>
</organism>
<protein>
    <submittedName>
        <fullName evidence="1">Uncharacterized protein</fullName>
    </submittedName>
</protein>
<keyword evidence="2" id="KW-1185">Reference proteome</keyword>
<evidence type="ECO:0000313" key="1">
    <source>
        <dbReference type="EMBL" id="OIJ88942.1"/>
    </source>
</evidence>
<dbReference type="AlphaFoldDB" id="A0A1S2P5Z0"/>
<reference evidence="1 2" key="1">
    <citation type="submission" date="2016-10" db="EMBL/GenBank/DDBJ databases">
        <title>Genome sequence of Streptomyces sp. MUSC 93.</title>
        <authorList>
            <person name="Lee L.-H."/>
            <person name="Ser H.-L."/>
            <person name="Law J.W.-F."/>
        </authorList>
    </citation>
    <scope>NUCLEOTIDE SEQUENCE [LARGE SCALE GENOMIC DNA]</scope>
    <source>
        <strain evidence="1 2">MUSC 93</strain>
    </source>
</reference>
<dbReference type="Proteomes" id="UP000179935">
    <property type="component" value="Unassembled WGS sequence"/>
</dbReference>
<accession>A0A1S2P5Z0</accession>
<evidence type="ECO:0000313" key="2">
    <source>
        <dbReference type="Proteomes" id="UP000179935"/>
    </source>
</evidence>
<proteinExistence type="predicted"/>
<sequence length="172" mass="19379">MTAMQRIEILNYPIGEQLWDLQWGFRIDGTDLRVHAAEATRDLWRQELEDEEPAEEEHFLLTQHDGLALSEVGDSVRHFLGDPAPEFVDPSSCATPVLGCSCGLWGCWPLLTVIATTSETVTWSSFRQPFRREWGELAMGPYVFARSAYEDALTEPTRLAADPLRTPGKVTL</sequence>
<comment type="caution">
    <text evidence="1">The sequence shown here is derived from an EMBL/GenBank/DDBJ whole genome shotgun (WGS) entry which is preliminary data.</text>
</comment>
<dbReference type="EMBL" id="MLYP01000054">
    <property type="protein sequence ID" value="OIJ88942.1"/>
    <property type="molecule type" value="Genomic_DNA"/>
</dbReference>
<name>A0A1S2P5Z0_9ACTN</name>
<gene>
    <name evidence="1" type="ORF">BIV24_21055</name>
</gene>